<dbReference type="Proteomes" id="UP001237448">
    <property type="component" value="Unassembled WGS sequence"/>
</dbReference>
<evidence type="ECO:0000256" key="1">
    <source>
        <dbReference type="SAM" id="MobiDB-lite"/>
    </source>
</evidence>
<keyword evidence="4" id="KW-1185">Reference proteome</keyword>
<comment type="caution">
    <text evidence="3">The sequence shown here is derived from an EMBL/GenBank/DDBJ whole genome shotgun (WGS) entry which is preliminary data.</text>
</comment>
<reference evidence="3 4" key="1">
    <citation type="submission" date="2023-07" db="EMBL/GenBank/DDBJ databases">
        <title>Genomic Encyclopedia of Type Strains, Phase IV (KMG-IV): sequencing the most valuable type-strain genomes for metagenomic binning, comparative biology and taxonomic classification.</title>
        <authorList>
            <person name="Goeker M."/>
        </authorList>
    </citation>
    <scope>NUCLEOTIDE SEQUENCE [LARGE SCALE GENOMIC DNA]</scope>
    <source>
        <strain evidence="3 4">DSM 5896</strain>
    </source>
</reference>
<gene>
    <name evidence="3" type="ORF">J3R73_003139</name>
</gene>
<dbReference type="InterPro" id="IPR023631">
    <property type="entry name" value="Amidase_dom"/>
</dbReference>
<dbReference type="Pfam" id="PF01425">
    <property type="entry name" value="Amidase"/>
    <property type="match status" value="1"/>
</dbReference>
<dbReference type="SUPFAM" id="SSF75304">
    <property type="entry name" value="Amidase signature (AS) enzymes"/>
    <property type="match status" value="1"/>
</dbReference>
<name>A0ABU0FG82_9HYPH</name>
<dbReference type="PANTHER" id="PTHR11895">
    <property type="entry name" value="TRANSAMIDASE"/>
    <property type="match status" value="1"/>
</dbReference>
<proteinExistence type="predicted"/>
<dbReference type="RefSeq" id="WP_307428548.1">
    <property type="nucleotide sequence ID" value="NZ_JAUSVK010000001.1"/>
</dbReference>
<dbReference type="PANTHER" id="PTHR11895:SF176">
    <property type="entry name" value="AMIDASE AMID-RELATED"/>
    <property type="match status" value="1"/>
</dbReference>
<feature type="domain" description="Amidase" evidence="2">
    <location>
        <begin position="92"/>
        <end position="508"/>
    </location>
</feature>
<dbReference type="EC" id="6.3.5.6" evidence="3"/>
<evidence type="ECO:0000313" key="3">
    <source>
        <dbReference type="EMBL" id="MDQ0393347.1"/>
    </source>
</evidence>
<feature type="region of interest" description="Disordered" evidence="1">
    <location>
        <begin position="20"/>
        <end position="40"/>
    </location>
</feature>
<dbReference type="GO" id="GO:0050566">
    <property type="term" value="F:asparaginyl-tRNA synthase (glutamine-hydrolyzing) activity"/>
    <property type="evidence" value="ECO:0007669"/>
    <property type="project" value="UniProtKB-EC"/>
</dbReference>
<dbReference type="EC" id="6.3.5.7" evidence="3"/>
<organism evidence="3 4">
    <name type="scientific">Labrys monachus</name>
    <dbReference type="NCBI Taxonomy" id="217067"/>
    <lineage>
        <taxon>Bacteria</taxon>
        <taxon>Pseudomonadati</taxon>
        <taxon>Pseudomonadota</taxon>
        <taxon>Alphaproteobacteria</taxon>
        <taxon>Hyphomicrobiales</taxon>
        <taxon>Xanthobacteraceae</taxon>
        <taxon>Labrys</taxon>
    </lineage>
</organism>
<sequence>MNRPVPPEVLRATILAGTIAAKPERPSELPPAWSDTPEPGWAERDLLALAPPPSTAAAPAPVQVPDGMTVHEFGVGELQAAYAQGVTDPVATIEALIARIEAHPTGANAVLAMIAGAETAAKESAERIARGQGRPLEGIPFGVKDIIDVAGAPVTGGSFLPGERVAESDALVVSRLRAQGAIPLAMLATTEFACGSAHNPRYGAVLNPWDRSRWTGGSSTGSGAMLAARLLPLALGTDTGGSIRVPSAFCGICGMKPTRGLVPRTGVIPLSWTLDHIGPMARSVDDLRRVIPFIAGPDGVDPTAAGGYAAERAVSDLGGVRIGVPEGWLVEMQDEAVLSAWGEALAVFEKLGARLVPVDLGDIATAHADGYLILMSELASLQEPVLERIAEFDAGARARIEQGLVFTAADYLRALRRRPLVIRRMLQALDGVDVLVTPGLGGEAAFLEDMTVEVNRTRHPLQMIIPRNTMIFDYAGLPALMLPSGTGRTGLPVAIQIVGKPYDDALCLSLGSLFQDVTEHHRRAPADPTVT</sequence>
<dbReference type="GO" id="GO:0050567">
    <property type="term" value="F:glutaminyl-tRNA synthase (glutamine-hydrolyzing) activity"/>
    <property type="evidence" value="ECO:0007669"/>
    <property type="project" value="UniProtKB-EC"/>
</dbReference>
<evidence type="ECO:0000313" key="4">
    <source>
        <dbReference type="Proteomes" id="UP001237448"/>
    </source>
</evidence>
<accession>A0ABU0FG82</accession>
<dbReference type="InterPro" id="IPR000120">
    <property type="entry name" value="Amidase"/>
</dbReference>
<dbReference type="Gene3D" id="3.90.1300.10">
    <property type="entry name" value="Amidase signature (AS) domain"/>
    <property type="match status" value="1"/>
</dbReference>
<evidence type="ECO:0000259" key="2">
    <source>
        <dbReference type="Pfam" id="PF01425"/>
    </source>
</evidence>
<dbReference type="EMBL" id="JAUSVK010000001">
    <property type="protein sequence ID" value="MDQ0393347.1"/>
    <property type="molecule type" value="Genomic_DNA"/>
</dbReference>
<dbReference type="InterPro" id="IPR036928">
    <property type="entry name" value="AS_sf"/>
</dbReference>
<protein>
    <submittedName>
        <fullName evidence="3">Aspartyl-tRNA(Asn)/glutamyl-tRNA(Gln) amidotransferase subunit A</fullName>
        <ecNumber evidence="3">6.3.5.6</ecNumber>
        <ecNumber evidence="3">6.3.5.7</ecNumber>
    </submittedName>
</protein>
<keyword evidence="3" id="KW-0436">Ligase</keyword>